<dbReference type="GO" id="GO:0016740">
    <property type="term" value="F:transferase activity"/>
    <property type="evidence" value="ECO:0007669"/>
    <property type="project" value="UniProtKB-KW"/>
</dbReference>
<dbReference type="InterPro" id="IPR044066">
    <property type="entry name" value="TRIAD_supradom"/>
</dbReference>
<evidence type="ECO:0000259" key="9">
    <source>
        <dbReference type="PROSITE" id="PS51873"/>
    </source>
</evidence>
<dbReference type="GO" id="GO:0008270">
    <property type="term" value="F:zinc ion binding"/>
    <property type="evidence" value="ECO:0007669"/>
    <property type="project" value="UniProtKB-KW"/>
</dbReference>
<dbReference type="Gene3D" id="1.20.120.1750">
    <property type="match status" value="1"/>
</dbReference>
<reference evidence="11" key="1">
    <citation type="journal article" date="2016" name="Nat. Commun.">
        <title>Genome analysis of three Pneumocystis species reveals adaptation mechanisms to life exclusively in mammalian hosts.</title>
        <authorList>
            <person name="Ma L."/>
            <person name="Chen Z."/>
            <person name="Huang D.W."/>
            <person name="Kutty G."/>
            <person name="Ishihara M."/>
            <person name="Wang H."/>
            <person name="Abouelleil A."/>
            <person name="Bishop L."/>
            <person name="Davey E."/>
            <person name="Deng R."/>
            <person name="Deng X."/>
            <person name="Fan L."/>
            <person name="Fantoni G."/>
            <person name="Fitzgerald M."/>
            <person name="Gogineni E."/>
            <person name="Goldberg J.M."/>
            <person name="Handley G."/>
            <person name="Hu X."/>
            <person name="Huber C."/>
            <person name="Jiao X."/>
            <person name="Jones K."/>
            <person name="Levin J.Z."/>
            <person name="Liu Y."/>
            <person name="Macdonald P."/>
            <person name="Melnikov A."/>
            <person name="Raley C."/>
            <person name="Sassi M."/>
            <person name="Sherman B.T."/>
            <person name="Song X."/>
            <person name="Sykes S."/>
            <person name="Tran B."/>
            <person name="Walsh L."/>
            <person name="Xia Y."/>
            <person name="Yang J."/>
            <person name="Young S."/>
            <person name="Zeng Q."/>
            <person name="Zheng X."/>
            <person name="Stephens R."/>
            <person name="Nusbaum C."/>
            <person name="Birren B.W."/>
            <person name="Azadi P."/>
            <person name="Lempicki R.A."/>
            <person name="Cuomo C.A."/>
            <person name="Kovacs J.A."/>
        </authorList>
    </citation>
    <scope>NUCLEOTIDE SEQUENCE [LARGE SCALE GENOMIC DNA]</scope>
    <source>
        <strain evidence="11">RU7</strain>
    </source>
</reference>
<dbReference type="PROSITE" id="PS51873">
    <property type="entry name" value="TRIAD"/>
    <property type="match status" value="1"/>
</dbReference>
<feature type="transmembrane region" description="Helical" evidence="8">
    <location>
        <begin position="405"/>
        <end position="426"/>
    </location>
</feature>
<dbReference type="InterPro" id="IPR047546">
    <property type="entry name" value="Rcat_RBR_RNF216"/>
</dbReference>
<evidence type="ECO:0000256" key="3">
    <source>
        <dbReference type="ARBA" id="ARBA00022723"/>
    </source>
</evidence>
<keyword evidence="5" id="KW-0863">Zinc-finger</keyword>
<keyword evidence="8" id="KW-1133">Transmembrane helix</keyword>
<dbReference type="Pfam" id="PF26200">
    <property type="entry name" value="Rcat_RNF216"/>
    <property type="match status" value="1"/>
</dbReference>
<evidence type="ECO:0000313" key="10">
    <source>
        <dbReference type="EMBL" id="KTW29594.1"/>
    </source>
</evidence>
<dbReference type="CDD" id="cd14279">
    <property type="entry name" value="CUE"/>
    <property type="match status" value="1"/>
</dbReference>
<dbReference type="EMBL" id="LFWA01000009">
    <property type="protein sequence ID" value="KTW29594.1"/>
    <property type="molecule type" value="Genomic_DNA"/>
</dbReference>
<dbReference type="Pfam" id="PF26191">
    <property type="entry name" value="RING-HC_RBR_RNF216"/>
    <property type="match status" value="1"/>
</dbReference>
<dbReference type="eggNOG" id="KOG1812">
    <property type="taxonomic scope" value="Eukaryota"/>
</dbReference>
<keyword evidence="6" id="KW-0833">Ubl conjugation pathway</keyword>
<proteinExistence type="predicted"/>
<dbReference type="VEuPathDB" id="FungiDB:T551_02210"/>
<dbReference type="CDD" id="cd20353">
    <property type="entry name" value="Rcat_RBR_RNF216"/>
    <property type="match status" value="1"/>
</dbReference>
<dbReference type="RefSeq" id="XP_018229425.1">
    <property type="nucleotide sequence ID" value="XM_018374473.1"/>
</dbReference>
<dbReference type="OrthoDB" id="10009520at2759"/>
<dbReference type="PANTHER" id="PTHR22770">
    <property type="entry name" value="UBIQUITIN CONJUGATING ENZYME 7 INTERACTING PROTEIN-RELATED"/>
    <property type="match status" value="1"/>
</dbReference>
<name>A0A0W4ZMK0_PNEJ7</name>
<gene>
    <name evidence="10" type="ORF">T551_02210</name>
</gene>
<evidence type="ECO:0000256" key="1">
    <source>
        <dbReference type="ARBA" id="ARBA00004906"/>
    </source>
</evidence>
<keyword evidence="3" id="KW-0479">Metal-binding</keyword>
<dbReference type="CDD" id="cd16630">
    <property type="entry name" value="RING-HC_RBR_RNF216"/>
    <property type="match status" value="1"/>
</dbReference>
<dbReference type="InterPro" id="IPR047544">
    <property type="entry name" value="RING-HC_RBR_RNF216"/>
</dbReference>
<evidence type="ECO:0000256" key="6">
    <source>
        <dbReference type="ARBA" id="ARBA00022786"/>
    </source>
</evidence>
<dbReference type="InterPro" id="IPR051628">
    <property type="entry name" value="LUBAC_E3_Ligases"/>
</dbReference>
<dbReference type="STRING" id="1408657.A0A0W4ZMK0"/>
<dbReference type="AlphaFoldDB" id="A0A0W4ZMK0"/>
<keyword evidence="8" id="KW-0812">Transmembrane</keyword>
<comment type="pathway">
    <text evidence="1">Protein modification; protein ubiquitination.</text>
</comment>
<protein>
    <recommendedName>
        <fullName evidence="9">RING-type domain-containing protein</fullName>
    </recommendedName>
</protein>
<keyword evidence="11" id="KW-1185">Reference proteome</keyword>
<evidence type="ECO:0000256" key="4">
    <source>
        <dbReference type="ARBA" id="ARBA00022737"/>
    </source>
</evidence>
<dbReference type="GeneID" id="28940728"/>
<evidence type="ECO:0000256" key="2">
    <source>
        <dbReference type="ARBA" id="ARBA00022679"/>
    </source>
</evidence>
<feature type="domain" description="RING-type" evidence="9">
    <location>
        <begin position="256"/>
        <end position="552"/>
    </location>
</feature>
<evidence type="ECO:0000256" key="7">
    <source>
        <dbReference type="ARBA" id="ARBA00022833"/>
    </source>
</evidence>
<evidence type="ECO:0000256" key="5">
    <source>
        <dbReference type="ARBA" id="ARBA00022771"/>
    </source>
</evidence>
<keyword evidence="7" id="KW-0862">Zinc</keyword>
<comment type="caution">
    <text evidence="10">The sequence shown here is derived from an EMBL/GenBank/DDBJ whole genome shotgun (WGS) entry which is preliminary data.</text>
</comment>
<feature type="transmembrane region" description="Helical" evidence="8">
    <location>
        <begin position="379"/>
        <end position="399"/>
    </location>
</feature>
<dbReference type="Proteomes" id="UP000053447">
    <property type="component" value="Unassembled WGS sequence"/>
</dbReference>
<evidence type="ECO:0000313" key="11">
    <source>
        <dbReference type="Proteomes" id="UP000053447"/>
    </source>
</evidence>
<accession>A0A0W4ZMK0</accession>
<sequence>MQKDNFISRKICRKSGFLKHSKNDFELLQLESIFPDADPLYLAECLAYYEEDAVQRSTLKIIFHCYEQYPKKDPWMYTREDEKKNAKLDILNQMFPNIDTEFLRNEIIRKDDTYFLKCIESLLNIDIESNGASRLVIGKIEPWQRFRSNEYISSVKSQLISEFPDIPSSTIKAVMAENNNDYYRSKTSLSRIQSESFWKPLNFFVKKISSKGNHVICDELAREIFDLEKNQRDELIKKDFEFAVQLNWKENFELGILIECGCCFSEYAWETLAYCSEGHIVCRKCLERTVQEGIYGQGNLREKSQIRCISSQPETLCTGFYSKEILEISLSADLLKAYEDSMARKSIRDSFDGSFIACPFCGYVEFIEGWKIKSCWKKIISISIMGLFIMLLILFSSFISISSFIIGTLVYLGGFFYIFNNSSIFLRKWIDKVAYRILCKKSGCLFKCKNVDYCGKYSCYQCEKEWLPLHKCFEKELDGLRLYVEKEMANAVKRTCPDCNLSFVKSDGCNKLVCQCGYVICYICRKNIKKESYAHFCDHFRPVPGKKCTECTKCDLYKVDDDIAGVAKRATKEYLSLCEKSANCLDLKYASRQLKETSLFERIFDVFESIFELFLEHILVSN</sequence>
<dbReference type="PANTHER" id="PTHR22770:SF42">
    <property type="entry name" value="FINGER PROTEIN (ZIN), PUTATIVE (AFU_ORTHOLOGUE AFUA_4G03910)-RELATED"/>
    <property type="match status" value="1"/>
</dbReference>
<dbReference type="SUPFAM" id="SSF57850">
    <property type="entry name" value="RING/U-box"/>
    <property type="match status" value="1"/>
</dbReference>
<evidence type="ECO:0000256" key="8">
    <source>
        <dbReference type="SAM" id="Phobius"/>
    </source>
</evidence>
<keyword evidence="8" id="KW-0472">Membrane</keyword>
<keyword evidence="2" id="KW-0808">Transferase</keyword>
<organism evidence="10 11">
    <name type="scientific">Pneumocystis jirovecii (strain RU7)</name>
    <name type="common">Human pneumocystis pneumonia agent</name>
    <dbReference type="NCBI Taxonomy" id="1408657"/>
    <lineage>
        <taxon>Eukaryota</taxon>
        <taxon>Fungi</taxon>
        <taxon>Dikarya</taxon>
        <taxon>Ascomycota</taxon>
        <taxon>Taphrinomycotina</taxon>
        <taxon>Pneumocystomycetes</taxon>
        <taxon>Pneumocystaceae</taxon>
        <taxon>Pneumocystis</taxon>
    </lineage>
</organism>
<keyword evidence="4" id="KW-0677">Repeat</keyword>